<dbReference type="PANTHER" id="PTHR13237">
    <property type="entry name" value="SOMETHING ABOUT SILENCING PROTEIN 10-RELATED"/>
    <property type="match status" value="1"/>
</dbReference>
<feature type="compositionally biased region" description="Basic residues" evidence="4">
    <location>
        <begin position="115"/>
        <end position="139"/>
    </location>
</feature>
<protein>
    <recommendedName>
        <fullName evidence="5">Sas10 C-terminal domain-containing protein</fullName>
    </recommendedName>
</protein>
<dbReference type="GO" id="GO:0032040">
    <property type="term" value="C:small-subunit processome"/>
    <property type="evidence" value="ECO:0007669"/>
    <property type="project" value="TreeGrafter"/>
</dbReference>
<organism evidence="6 7">
    <name type="scientific">Populus deltoides</name>
    <name type="common">Eastern poplar</name>
    <name type="synonym">Eastern cottonwood</name>
    <dbReference type="NCBI Taxonomy" id="3696"/>
    <lineage>
        <taxon>Eukaryota</taxon>
        <taxon>Viridiplantae</taxon>
        <taxon>Streptophyta</taxon>
        <taxon>Embryophyta</taxon>
        <taxon>Tracheophyta</taxon>
        <taxon>Spermatophyta</taxon>
        <taxon>Magnoliopsida</taxon>
        <taxon>eudicotyledons</taxon>
        <taxon>Gunneridae</taxon>
        <taxon>Pentapetalae</taxon>
        <taxon>rosids</taxon>
        <taxon>fabids</taxon>
        <taxon>Malpighiales</taxon>
        <taxon>Salicaceae</taxon>
        <taxon>Saliceae</taxon>
        <taxon>Populus</taxon>
    </lineage>
</organism>
<feature type="domain" description="Sas10 C-terminal" evidence="5">
    <location>
        <begin position="94"/>
        <end position="141"/>
    </location>
</feature>
<evidence type="ECO:0000313" key="6">
    <source>
        <dbReference type="EMBL" id="KAH8490309.1"/>
    </source>
</evidence>
<evidence type="ECO:0000256" key="1">
    <source>
        <dbReference type="ARBA" id="ARBA00004123"/>
    </source>
</evidence>
<dbReference type="AlphaFoldDB" id="A0A8T2X9S1"/>
<dbReference type="InterPro" id="IPR018972">
    <property type="entry name" value="Sas10_C_dom"/>
</dbReference>
<feature type="region of interest" description="Disordered" evidence="4">
    <location>
        <begin position="1"/>
        <end position="26"/>
    </location>
</feature>
<dbReference type="GO" id="GO:0000462">
    <property type="term" value="P:maturation of SSU-rRNA from tricistronic rRNA transcript (SSU-rRNA, 5.8S rRNA, LSU-rRNA)"/>
    <property type="evidence" value="ECO:0007669"/>
    <property type="project" value="TreeGrafter"/>
</dbReference>
<name>A0A8T2X9S1_POPDE</name>
<dbReference type="EMBL" id="JACEGQ020000013">
    <property type="protein sequence ID" value="KAH8490309.1"/>
    <property type="molecule type" value="Genomic_DNA"/>
</dbReference>
<evidence type="ECO:0000256" key="4">
    <source>
        <dbReference type="SAM" id="MobiDB-lite"/>
    </source>
</evidence>
<accession>A0A8T2X9S1</accession>
<dbReference type="PANTHER" id="PTHR13237:SF8">
    <property type="entry name" value="SOMETHING ABOUT SILENCING PROTEIN 10"/>
    <property type="match status" value="1"/>
</dbReference>
<evidence type="ECO:0000313" key="7">
    <source>
        <dbReference type="Proteomes" id="UP000807159"/>
    </source>
</evidence>
<gene>
    <name evidence="6" type="ORF">H0E87_022733</name>
</gene>
<keyword evidence="3" id="KW-0539">Nucleus</keyword>
<evidence type="ECO:0000256" key="3">
    <source>
        <dbReference type="ARBA" id="ARBA00023242"/>
    </source>
</evidence>
<comment type="subcellular location">
    <subcellularLocation>
        <location evidence="1">Nucleus</location>
    </subcellularLocation>
</comment>
<evidence type="ECO:0000259" key="5">
    <source>
        <dbReference type="Pfam" id="PF09368"/>
    </source>
</evidence>
<dbReference type="Pfam" id="PF09368">
    <property type="entry name" value="Sas10"/>
    <property type="match status" value="1"/>
</dbReference>
<comment type="caution">
    <text evidence="6">The sequence shown here is derived from an EMBL/GenBank/DDBJ whole genome shotgun (WGS) entry which is preliminary data.</text>
</comment>
<feature type="region of interest" description="Disordered" evidence="4">
    <location>
        <begin position="113"/>
        <end position="149"/>
    </location>
</feature>
<evidence type="ECO:0000256" key="2">
    <source>
        <dbReference type="ARBA" id="ARBA00010979"/>
    </source>
</evidence>
<keyword evidence="7" id="KW-1185">Reference proteome</keyword>
<dbReference type="Proteomes" id="UP000807159">
    <property type="component" value="Chromosome 13"/>
</dbReference>
<sequence>MSEDELAIESDKNDDMDEDAESSEDDLYEQVKQKLEAKLAAKAEIYTRLVYLFTVLEHYNQTMLLYLHWLESAEILLRVELVADPHPALPETVDGKRHITNRSLLIEKNRELTRPRNKLTKNPRKKYWTKHDKAQKRRLGQGPSGPCGG</sequence>
<comment type="similarity">
    <text evidence="2">Belongs to the SAS10 family.</text>
</comment>
<reference evidence="6" key="1">
    <citation type="journal article" date="2021" name="J. Hered.">
        <title>Genome Assembly of Salicaceae Populus deltoides (Eastern Cottonwood) I-69 Based on Nanopore Sequencing and Hi-C Technologies.</title>
        <authorList>
            <person name="Bai S."/>
            <person name="Wu H."/>
            <person name="Zhang J."/>
            <person name="Pan Z."/>
            <person name="Zhao W."/>
            <person name="Li Z."/>
            <person name="Tong C."/>
        </authorList>
    </citation>
    <scope>NUCLEOTIDE SEQUENCE</scope>
    <source>
        <tissue evidence="6">Leaf</tissue>
    </source>
</reference>
<proteinExistence type="inferred from homology"/>